<keyword evidence="4" id="KW-1133">Transmembrane helix</keyword>
<evidence type="ECO:0000256" key="2">
    <source>
        <dbReference type="ARBA" id="ARBA00022801"/>
    </source>
</evidence>
<keyword evidence="2 3" id="KW-0378">Hydrolase</keyword>
<name>A0A4R2K7W1_9RHOB</name>
<dbReference type="AlphaFoldDB" id="A0A4R2K7W1"/>
<reference evidence="6 7" key="1">
    <citation type="submission" date="2019-03" db="EMBL/GenBank/DDBJ databases">
        <title>Genomic Encyclopedia of Type Strains, Phase IV (KMG-IV): sequencing the most valuable type-strain genomes for metagenomic binning, comparative biology and taxonomic classification.</title>
        <authorList>
            <person name="Goeker M."/>
        </authorList>
    </citation>
    <scope>NUCLEOTIDE SEQUENCE [LARGE SCALE GENOMIC DNA]</scope>
    <source>
        <strain evidence="6 7">DSM 4868</strain>
    </source>
</reference>
<dbReference type="GO" id="GO:0009062">
    <property type="term" value="P:fatty acid catabolic process"/>
    <property type="evidence" value="ECO:0007669"/>
    <property type="project" value="TreeGrafter"/>
</dbReference>
<dbReference type="CDD" id="cd03442">
    <property type="entry name" value="BFIT_BACH"/>
    <property type="match status" value="1"/>
</dbReference>
<dbReference type="GO" id="GO:0005829">
    <property type="term" value="C:cytosol"/>
    <property type="evidence" value="ECO:0007669"/>
    <property type="project" value="TreeGrafter"/>
</dbReference>
<dbReference type="EMBL" id="SLWW01000015">
    <property type="protein sequence ID" value="TCO69461.1"/>
    <property type="molecule type" value="Genomic_DNA"/>
</dbReference>
<dbReference type="InterPro" id="IPR033120">
    <property type="entry name" value="HOTDOG_ACOT"/>
</dbReference>
<organism evidence="6 7">
    <name type="scientific">Rhodovulum euryhalinum</name>
    <dbReference type="NCBI Taxonomy" id="35805"/>
    <lineage>
        <taxon>Bacteria</taxon>
        <taxon>Pseudomonadati</taxon>
        <taxon>Pseudomonadota</taxon>
        <taxon>Alphaproteobacteria</taxon>
        <taxon>Rhodobacterales</taxon>
        <taxon>Paracoccaceae</taxon>
        <taxon>Rhodovulum</taxon>
    </lineage>
</organism>
<feature type="domain" description="HotDog ACOT-type" evidence="5">
    <location>
        <begin position="8"/>
        <end position="120"/>
    </location>
</feature>
<dbReference type="OrthoDB" id="9801856at2"/>
<dbReference type="Proteomes" id="UP000295142">
    <property type="component" value="Unassembled WGS sequence"/>
</dbReference>
<keyword evidence="7" id="KW-1185">Reference proteome</keyword>
<evidence type="ECO:0000313" key="6">
    <source>
        <dbReference type="EMBL" id="TCO69461.1"/>
    </source>
</evidence>
<proteinExistence type="inferred from homology"/>
<dbReference type="InterPro" id="IPR040170">
    <property type="entry name" value="Cytosol_ACT"/>
</dbReference>
<keyword evidence="4" id="KW-0812">Transmembrane</keyword>
<comment type="caution">
    <text evidence="6">The sequence shown here is derived from an EMBL/GenBank/DDBJ whole genome shotgun (WGS) entry which is preliminary data.</text>
</comment>
<evidence type="ECO:0000256" key="3">
    <source>
        <dbReference type="PROSITE-ProRule" id="PRU01106"/>
    </source>
</evidence>
<keyword evidence="4" id="KW-0472">Membrane</keyword>
<evidence type="ECO:0000256" key="1">
    <source>
        <dbReference type="ARBA" id="ARBA00010458"/>
    </source>
</evidence>
<protein>
    <submittedName>
        <fullName evidence="6">Acyl-CoA hydrolase</fullName>
    </submittedName>
</protein>
<evidence type="ECO:0000313" key="7">
    <source>
        <dbReference type="Proteomes" id="UP000295142"/>
    </source>
</evidence>
<comment type="similarity">
    <text evidence="1">Belongs to the acyl coenzyme A hydrolase family.</text>
</comment>
<dbReference type="Gene3D" id="3.10.129.10">
    <property type="entry name" value="Hotdog Thioesterase"/>
    <property type="match status" value="1"/>
</dbReference>
<evidence type="ECO:0000259" key="5">
    <source>
        <dbReference type="PROSITE" id="PS51770"/>
    </source>
</evidence>
<dbReference type="SUPFAM" id="SSF54637">
    <property type="entry name" value="Thioesterase/thiol ester dehydrase-isomerase"/>
    <property type="match status" value="1"/>
</dbReference>
<dbReference type="InterPro" id="IPR029069">
    <property type="entry name" value="HotDog_dom_sf"/>
</dbReference>
<dbReference type="PANTHER" id="PTHR11049">
    <property type="entry name" value="ACYL COENZYME A THIOESTER HYDROLASE"/>
    <property type="match status" value="1"/>
</dbReference>
<feature type="transmembrane region" description="Helical" evidence="4">
    <location>
        <begin position="27"/>
        <end position="46"/>
    </location>
</feature>
<dbReference type="Pfam" id="PF03061">
    <property type="entry name" value="4HBT"/>
    <property type="match status" value="1"/>
</dbReference>
<gene>
    <name evidence="6" type="ORF">EV655_11595</name>
</gene>
<accession>A0A4R2K7W1</accession>
<dbReference type="GO" id="GO:0006637">
    <property type="term" value="P:acyl-CoA metabolic process"/>
    <property type="evidence" value="ECO:0007669"/>
    <property type="project" value="TreeGrafter"/>
</dbReference>
<dbReference type="InterPro" id="IPR006683">
    <property type="entry name" value="Thioestr_dom"/>
</dbReference>
<dbReference type="GO" id="GO:0052816">
    <property type="term" value="F:long-chain fatty acyl-CoA hydrolase activity"/>
    <property type="evidence" value="ECO:0007669"/>
    <property type="project" value="TreeGrafter"/>
</dbReference>
<evidence type="ECO:0000256" key="4">
    <source>
        <dbReference type="SAM" id="Phobius"/>
    </source>
</evidence>
<dbReference type="PANTHER" id="PTHR11049:SF24">
    <property type="entry name" value="CYTOSOLIC ACYL COENZYME A THIOESTER HYDROLASE"/>
    <property type="match status" value="1"/>
</dbReference>
<sequence>MSGQETHADQARRMTALIFPESVNPHGTLFAGAGLALMSKAAFLAASRRARRQVVMAASEKIDFRTPVLPGQVLELTATVTRVGRSSMRVVVTGDVETLSTGARHVAMTGQFDMVAVDADGRPIPIDIQQTETPA</sequence>
<dbReference type="PROSITE" id="PS51770">
    <property type="entry name" value="HOTDOG_ACOT"/>
    <property type="match status" value="1"/>
</dbReference>